<dbReference type="InterPro" id="IPR041249">
    <property type="entry name" value="HEPN_DZIP3"/>
</dbReference>
<keyword evidence="4" id="KW-1185">Reference proteome</keyword>
<evidence type="ECO:0000313" key="4">
    <source>
        <dbReference type="Proteomes" id="UP000005408"/>
    </source>
</evidence>
<sequence>MSLSKYESTQETTNFARVARIILGPCTDVLRAVLAKEITPLNLIKHFNACISQNKKLSVSQEQEQLIYGGNYLEFDITLLYVLFRNVSSISPHATKWGNNPNPTDRSVSANIERIRIKRNHYLHIKHPSISKTDFEQEWKQFFQIVKELEHYLGSSTDFQDAVTAIKECSMDPGVEQSYTQKLRIVENLQDLVNTLNEELKRMKNECAEKSWKG</sequence>
<proteinExistence type="predicted"/>
<dbReference type="Pfam" id="PF18738">
    <property type="entry name" value="HEPN_DZIP3"/>
    <property type="match status" value="1"/>
</dbReference>
<evidence type="ECO:0000259" key="2">
    <source>
        <dbReference type="Pfam" id="PF18738"/>
    </source>
</evidence>
<accession>A0A8W8JB46</accession>
<name>A0A8W8JB46_MAGGI</name>
<organism evidence="3 4">
    <name type="scientific">Magallana gigas</name>
    <name type="common">Pacific oyster</name>
    <name type="synonym">Crassostrea gigas</name>
    <dbReference type="NCBI Taxonomy" id="29159"/>
    <lineage>
        <taxon>Eukaryota</taxon>
        <taxon>Metazoa</taxon>
        <taxon>Spiralia</taxon>
        <taxon>Lophotrochozoa</taxon>
        <taxon>Mollusca</taxon>
        <taxon>Bivalvia</taxon>
        <taxon>Autobranchia</taxon>
        <taxon>Pteriomorphia</taxon>
        <taxon>Ostreida</taxon>
        <taxon>Ostreoidea</taxon>
        <taxon>Ostreidae</taxon>
        <taxon>Magallana</taxon>
    </lineage>
</organism>
<feature type="coiled-coil region" evidence="1">
    <location>
        <begin position="179"/>
        <end position="213"/>
    </location>
</feature>
<reference evidence="3" key="1">
    <citation type="submission" date="2022-08" db="UniProtKB">
        <authorList>
            <consortium name="EnsemblMetazoa"/>
        </authorList>
    </citation>
    <scope>IDENTIFICATION</scope>
    <source>
        <strain evidence="3">05x7-T-G4-1.051#20</strain>
    </source>
</reference>
<dbReference type="Proteomes" id="UP000005408">
    <property type="component" value="Unassembled WGS sequence"/>
</dbReference>
<feature type="domain" description="DZIP3-like HEPN" evidence="2">
    <location>
        <begin position="71"/>
        <end position="179"/>
    </location>
</feature>
<dbReference type="AlphaFoldDB" id="A0A8W8JB46"/>
<protein>
    <recommendedName>
        <fullName evidence="2">DZIP3-like HEPN domain-containing protein</fullName>
    </recommendedName>
</protein>
<keyword evidence="1" id="KW-0175">Coiled coil</keyword>
<dbReference type="EnsemblMetazoa" id="G18251.1">
    <property type="protein sequence ID" value="G18251.1:cds"/>
    <property type="gene ID" value="G18251"/>
</dbReference>
<evidence type="ECO:0000313" key="3">
    <source>
        <dbReference type="EnsemblMetazoa" id="G18251.1:cds"/>
    </source>
</evidence>
<evidence type="ECO:0000256" key="1">
    <source>
        <dbReference type="SAM" id="Coils"/>
    </source>
</evidence>